<organism evidence="2 3">
    <name type="scientific">Epilithonimonas zeae</name>
    <dbReference type="NCBI Taxonomy" id="1416779"/>
    <lineage>
        <taxon>Bacteria</taxon>
        <taxon>Pseudomonadati</taxon>
        <taxon>Bacteroidota</taxon>
        <taxon>Flavobacteriia</taxon>
        <taxon>Flavobacteriales</taxon>
        <taxon>Weeksellaceae</taxon>
        <taxon>Chryseobacterium group</taxon>
        <taxon>Epilithonimonas</taxon>
    </lineage>
</organism>
<dbReference type="STRING" id="1416779.SAMN05444409_1609"/>
<gene>
    <name evidence="2" type="ORF">SAMN05444409_1609</name>
</gene>
<evidence type="ECO:0000313" key="3">
    <source>
        <dbReference type="Proteomes" id="UP000185207"/>
    </source>
</evidence>
<dbReference type="EMBL" id="FSRK01000001">
    <property type="protein sequence ID" value="SIO01626.1"/>
    <property type="molecule type" value="Genomic_DNA"/>
</dbReference>
<protein>
    <submittedName>
        <fullName evidence="2">cAMP-binding domain of CRP or a regulatory subunit of cAMP-dependent protein kinases</fullName>
    </submittedName>
</protein>
<dbReference type="PROSITE" id="PS50042">
    <property type="entry name" value="CNMP_BINDING_3"/>
    <property type="match status" value="1"/>
</dbReference>
<dbReference type="GO" id="GO:0016301">
    <property type="term" value="F:kinase activity"/>
    <property type="evidence" value="ECO:0007669"/>
    <property type="project" value="UniProtKB-KW"/>
</dbReference>
<dbReference type="InterPro" id="IPR018490">
    <property type="entry name" value="cNMP-bd_dom_sf"/>
</dbReference>
<dbReference type="AlphaFoldDB" id="A0A1N6G228"/>
<dbReference type="InterPro" id="IPR014710">
    <property type="entry name" value="RmlC-like_jellyroll"/>
</dbReference>
<dbReference type="RefSeq" id="WP_074234475.1">
    <property type="nucleotide sequence ID" value="NZ_FSRK01000001.1"/>
</dbReference>
<dbReference type="OrthoDB" id="758145at2"/>
<proteinExistence type="predicted"/>
<evidence type="ECO:0000313" key="2">
    <source>
        <dbReference type="EMBL" id="SIO01626.1"/>
    </source>
</evidence>
<keyword evidence="3" id="KW-1185">Reference proteome</keyword>
<dbReference type="Gene3D" id="2.60.120.10">
    <property type="entry name" value="Jelly Rolls"/>
    <property type="match status" value="1"/>
</dbReference>
<reference evidence="3" key="1">
    <citation type="submission" date="2016-11" db="EMBL/GenBank/DDBJ databases">
        <authorList>
            <person name="Varghese N."/>
            <person name="Submissions S."/>
        </authorList>
    </citation>
    <scope>NUCLEOTIDE SEQUENCE [LARGE SCALE GENOMIC DNA]</scope>
    <source>
        <strain evidence="3">DSM 27623</strain>
    </source>
</reference>
<name>A0A1N6G228_9FLAO</name>
<keyword evidence="2" id="KW-0418">Kinase</keyword>
<dbReference type="InterPro" id="IPR000595">
    <property type="entry name" value="cNMP-bd_dom"/>
</dbReference>
<dbReference type="Proteomes" id="UP000185207">
    <property type="component" value="Unassembled WGS sequence"/>
</dbReference>
<sequence>MILSYIQSFKIFSDKEIEDFAQLIETRKLLKNEYFVQENDSCKEIAFVQNGIFRTFYTTADGKDITYCFRFPNEFVASYSSFISGKPSKETIQAIADADIFVLNKDKVEALFHENPRWILFLKIIAEQEYMELEERYFQLQRNNASQRYEKLLKNQPNFVQQIPLQYLATYLGITQRHLSRLRKDISF</sequence>
<keyword evidence="2" id="KW-0808">Transferase</keyword>
<dbReference type="SUPFAM" id="SSF51206">
    <property type="entry name" value="cAMP-binding domain-like"/>
    <property type="match status" value="1"/>
</dbReference>
<evidence type="ECO:0000259" key="1">
    <source>
        <dbReference type="PROSITE" id="PS50042"/>
    </source>
</evidence>
<dbReference type="Pfam" id="PF00027">
    <property type="entry name" value="cNMP_binding"/>
    <property type="match status" value="1"/>
</dbReference>
<accession>A0A1N6G228</accession>
<feature type="domain" description="Cyclic nucleotide-binding" evidence="1">
    <location>
        <begin position="8"/>
        <end position="112"/>
    </location>
</feature>
<dbReference type="CDD" id="cd00038">
    <property type="entry name" value="CAP_ED"/>
    <property type="match status" value="1"/>
</dbReference>